<feature type="transmembrane region" description="Helical" evidence="1">
    <location>
        <begin position="40"/>
        <end position="59"/>
    </location>
</feature>
<accession>A0A1H3VUP3</accession>
<evidence type="ECO:0000256" key="1">
    <source>
        <dbReference type="SAM" id="Phobius"/>
    </source>
</evidence>
<keyword evidence="1" id="KW-1133">Transmembrane helix</keyword>
<dbReference type="InterPro" id="IPR058377">
    <property type="entry name" value="DUF8064"/>
</dbReference>
<dbReference type="Proteomes" id="UP000236755">
    <property type="component" value="Unassembled WGS sequence"/>
</dbReference>
<gene>
    <name evidence="2" type="ORF">SAMN04488065_0287</name>
</gene>
<evidence type="ECO:0008006" key="4">
    <source>
        <dbReference type="Google" id="ProtNLM"/>
    </source>
</evidence>
<evidence type="ECO:0000313" key="3">
    <source>
        <dbReference type="Proteomes" id="UP000236755"/>
    </source>
</evidence>
<dbReference type="AlphaFoldDB" id="A0A1H3VUP3"/>
<keyword evidence="1" id="KW-0472">Membrane</keyword>
<feature type="transmembrane region" description="Helical" evidence="1">
    <location>
        <begin position="65"/>
        <end position="84"/>
    </location>
</feature>
<sequence length="125" mass="13238">MVPSNTLRDRISVWRGLVTVGFLLAVVALTVAFDGRIRPSLALLCGLTFVFLLGSAVDAVRTHPLYTPLSAIYTTLLFGVAYVVTGSDAGVLLALTGLSALGALVEIYNYTHGTSYLRLDFDGGS</sequence>
<reference evidence="2 3" key="1">
    <citation type="submission" date="2016-10" db="EMBL/GenBank/DDBJ databases">
        <authorList>
            <person name="de Groot N.N."/>
        </authorList>
    </citation>
    <scope>NUCLEOTIDE SEQUENCE [LARGE SCALE GENOMIC DNA]</scope>
    <source>
        <strain evidence="2 3">CGMCC 1.8712</strain>
    </source>
</reference>
<keyword evidence="3" id="KW-1185">Reference proteome</keyword>
<keyword evidence="1" id="KW-0812">Transmembrane</keyword>
<dbReference type="Pfam" id="PF26260">
    <property type="entry name" value="DUF8064"/>
    <property type="match status" value="1"/>
</dbReference>
<protein>
    <recommendedName>
        <fullName evidence="4">Phosphatidate cytidylyltransferase</fullName>
    </recommendedName>
</protein>
<name>A0A1H3VUP3_9EURY</name>
<feature type="transmembrane region" description="Helical" evidence="1">
    <location>
        <begin position="12"/>
        <end position="33"/>
    </location>
</feature>
<organism evidence="2 3">
    <name type="scientific">Haloplanus vescus</name>
    <dbReference type="NCBI Taxonomy" id="555874"/>
    <lineage>
        <taxon>Archaea</taxon>
        <taxon>Methanobacteriati</taxon>
        <taxon>Methanobacteriota</taxon>
        <taxon>Stenosarchaea group</taxon>
        <taxon>Halobacteria</taxon>
        <taxon>Halobacteriales</taxon>
        <taxon>Haloferacaceae</taxon>
        <taxon>Haloplanus</taxon>
    </lineage>
</organism>
<dbReference type="EMBL" id="FNQT01000001">
    <property type="protein sequence ID" value="SDZ78460.1"/>
    <property type="molecule type" value="Genomic_DNA"/>
</dbReference>
<evidence type="ECO:0000313" key="2">
    <source>
        <dbReference type="EMBL" id="SDZ78460.1"/>
    </source>
</evidence>
<feature type="transmembrane region" description="Helical" evidence="1">
    <location>
        <begin position="91"/>
        <end position="111"/>
    </location>
</feature>
<proteinExistence type="predicted"/>